<evidence type="ECO:0000256" key="2">
    <source>
        <dbReference type="ARBA" id="ARBA00009211"/>
    </source>
</evidence>
<dbReference type="STRING" id="135651.G0N8Y9"/>
<dbReference type="OMA" id="PDNYMFA"/>
<dbReference type="InterPro" id="IPR012976">
    <property type="entry name" value="NOSIC"/>
</dbReference>
<keyword evidence="3" id="KW-0690">Ribosome biogenesis</keyword>
<feature type="region of interest" description="Disordered" evidence="7">
    <location>
        <begin position="428"/>
        <end position="452"/>
    </location>
</feature>
<dbReference type="OrthoDB" id="6780543at2759"/>
<feature type="domain" description="Nop" evidence="8">
    <location>
        <begin position="262"/>
        <end position="380"/>
    </location>
</feature>
<evidence type="ECO:0000256" key="7">
    <source>
        <dbReference type="SAM" id="MobiDB-lite"/>
    </source>
</evidence>
<dbReference type="Pfam" id="PF01798">
    <property type="entry name" value="Nop"/>
    <property type="match status" value="1"/>
</dbReference>
<dbReference type="FunFam" id="1.10.246.90:FF:000001">
    <property type="entry name" value="Nucleolar protein 56"/>
    <property type="match status" value="1"/>
</dbReference>
<dbReference type="GO" id="GO:0042254">
    <property type="term" value="P:ribosome biogenesis"/>
    <property type="evidence" value="ECO:0007669"/>
    <property type="project" value="UniProtKB-KW"/>
</dbReference>
<dbReference type="GO" id="GO:0032040">
    <property type="term" value="C:small-subunit processome"/>
    <property type="evidence" value="ECO:0007669"/>
    <property type="project" value="InterPro"/>
</dbReference>
<dbReference type="PROSITE" id="PS51358">
    <property type="entry name" value="NOP"/>
    <property type="match status" value="1"/>
</dbReference>
<accession>G0N8Y9</accession>
<gene>
    <name evidence="9" type="ORF">CAEBREN_23703</name>
</gene>
<keyword evidence="4" id="KW-0539">Nucleus</keyword>
<reference evidence="10" key="1">
    <citation type="submission" date="2011-07" db="EMBL/GenBank/DDBJ databases">
        <authorList>
            <consortium name="Caenorhabditis brenneri Sequencing and Analysis Consortium"/>
            <person name="Wilson R.K."/>
        </authorList>
    </citation>
    <scope>NUCLEOTIDE SEQUENCE [LARGE SCALE GENOMIC DNA]</scope>
    <source>
        <strain evidence="10">PB2801</strain>
    </source>
</reference>
<dbReference type="Proteomes" id="UP000008068">
    <property type="component" value="Unassembled WGS sequence"/>
</dbReference>
<dbReference type="Gene3D" id="1.10.287.4070">
    <property type="match status" value="1"/>
</dbReference>
<evidence type="ECO:0000256" key="4">
    <source>
        <dbReference type="ARBA" id="ARBA00023242"/>
    </source>
</evidence>
<evidence type="ECO:0000256" key="6">
    <source>
        <dbReference type="SAM" id="Coils"/>
    </source>
</evidence>
<dbReference type="PANTHER" id="PTHR10894">
    <property type="entry name" value="NUCLEOLAR PROTEIN 5 NUCLEOLAR PROTEIN NOP5 NOP58"/>
    <property type="match status" value="1"/>
</dbReference>
<evidence type="ECO:0000256" key="5">
    <source>
        <dbReference type="ARBA" id="ARBA00040742"/>
    </source>
</evidence>
<dbReference type="GO" id="GO:0031428">
    <property type="term" value="C:box C/D methylation guide snoRNP complex"/>
    <property type="evidence" value="ECO:0007669"/>
    <property type="project" value="InterPro"/>
</dbReference>
<comment type="similarity">
    <text evidence="2">Belongs to the NOP5/NOP56 family.</text>
</comment>
<comment type="subcellular location">
    <subcellularLocation>
        <location evidence="1">Nucleus</location>
        <location evidence="1">Nucleolus</location>
    </subcellularLocation>
</comment>
<evidence type="ECO:0000259" key="8">
    <source>
        <dbReference type="PROSITE" id="PS51358"/>
    </source>
</evidence>
<dbReference type="eggNOG" id="KOG2573">
    <property type="taxonomic scope" value="Eukaryota"/>
</dbReference>
<dbReference type="SUPFAM" id="SSF89124">
    <property type="entry name" value="Nop domain"/>
    <property type="match status" value="1"/>
</dbReference>
<feature type="coiled-coil region" evidence="6">
    <location>
        <begin position="391"/>
        <end position="422"/>
    </location>
</feature>
<organism evidence="10">
    <name type="scientific">Caenorhabditis brenneri</name>
    <name type="common">Nematode worm</name>
    <dbReference type="NCBI Taxonomy" id="135651"/>
    <lineage>
        <taxon>Eukaryota</taxon>
        <taxon>Metazoa</taxon>
        <taxon>Ecdysozoa</taxon>
        <taxon>Nematoda</taxon>
        <taxon>Chromadorea</taxon>
        <taxon>Rhabditida</taxon>
        <taxon>Rhabditina</taxon>
        <taxon>Rhabditomorpha</taxon>
        <taxon>Rhabditoidea</taxon>
        <taxon>Rhabditidae</taxon>
        <taxon>Peloderinae</taxon>
        <taxon>Caenorhabditis</taxon>
    </lineage>
</organism>
<dbReference type="FunCoup" id="G0N8Y9">
    <property type="interactions" value="3236"/>
</dbReference>
<feature type="compositionally biased region" description="Basic residues" evidence="7">
    <location>
        <begin position="441"/>
        <end position="452"/>
    </location>
</feature>
<evidence type="ECO:0000256" key="1">
    <source>
        <dbReference type="ARBA" id="ARBA00004604"/>
    </source>
</evidence>
<dbReference type="Pfam" id="PF08156">
    <property type="entry name" value="NOP5NT"/>
    <property type="match status" value="1"/>
</dbReference>
<dbReference type="PANTHER" id="PTHR10894:SF0">
    <property type="entry name" value="NUCLEOLAR PROTEIN 56"/>
    <property type="match status" value="1"/>
</dbReference>
<dbReference type="InterPro" id="IPR002687">
    <property type="entry name" value="Nop_dom"/>
</dbReference>
<proteinExistence type="inferred from homology"/>
<dbReference type="InterPro" id="IPR036070">
    <property type="entry name" value="Nop_dom_sf"/>
</dbReference>
<dbReference type="HOGENOM" id="CLU_015495_4_1_1"/>
<dbReference type="SMART" id="SM00931">
    <property type="entry name" value="NOSIC"/>
    <property type="match status" value="1"/>
</dbReference>
<evidence type="ECO:0000313" key="10">
    <source>
        <dbReference type="Proteomes" id="UP000008068"/>
    </source>
</evidence>
<dbReference type="InterPro" id="IPR042239">
    <property type="entry name" value="Nop_C"/>
</dbReference>
<sequence>MSEVPHFVLYEHAAGYALMKVKEFEDAGLIVQEVDAAHADGYKFSQIVELASFDPFKNTEAALENCNSISEGLAHPDLTSFLQKSLPKKKKHVVLGINDSKLAGSLTEAFPDLKLVFGGVITEVKFDVHRVDNMVIQSIALLDQLDKDINLFGMRIREWYSYHYPELFRLAPDQYKYARLAVAILDRNKMAENENLENEILEILDNDAEKTAQVIEAARTSMGMDISDLDLENIKRFAARVSSLMEYRQQLHEYIKDRMDHCAPSLSALIGEQVGARLISHAGSLTNLAKYPASTVQILGAEKALFRALKTRSNTPKYGLLFHSSFIGKAGTKNKGRVSRYLANKCSIAARVDCFSETPVATYGEFLRQQVEDRLEYFTSGAVPKKNIDVMKEAEEAAVEVKEKVIKKKKKAAKKAKRLAEEAAIGATEAEAEVNEDAPKPKKKKKSKGGDE</sequence>
<keyword evidence="6" id="KW-0175">Coiled coil</keyword>
<dbReference type="GO" id="GO:0030515">
    <property type="term" value="F:snoRNA binding"/>
    <property type="evidence" value="ECO:0007669"/>
    <property type="project" value="InterPro"/>
</dbReference>
<evidence type="ECO:0000256" key="3">
    <source>
        <dbReference type="ARBA" id="ARBA00022517"/>
    </source>
</evidence>
<dbReference type="EMBL" id="GL379851">
    <property type="protein sequence ID" value="EGT55440.1"/>
    <property type="molecule type" value="Genomic_DNA"/>
</dbReference>
<protein>
    <recommendedName>
        <fullName evidence="5">Nucleolar protein 56</fullName>
    </recommendedName>
</protein>
<keyword evidence="10" id="KW-1185">Reference proteome</keyword>
<dbReference type="InParanoid" id="G0N8Y9"/>
<name>G0N8Y9_CAEBE</name>
<dbReference type="AlphaFoldDB" id="G0N8Y9"/>
<dbReference type="Gene3D" id="1.10.246.90">
    <property type="entry name" value="Nop domain"/>
    <property type="match status" value="1"/>
</dbReference>
<evidence type="ECO:0000313" key="9">
    <source>
        <dbReference type="EMBL" id="EGT55440.1"/>
    </source>
</evidence>
<dbReference type="InterPro" id="IPR045056">
    <property type="entry name" value="Nop56/Nop58"/>
</dbReference>
<dbReference type="InterPro" id="IPR012974">
    <property type="entry name" value="NOP58/56_N"/>
</dbReference>